<gene>
    <name evidence="1" type="ORF">B5P37_09865</name>
</gene>
<protein>
    <submittedName>
        <fullName evidence="1">Uncharacterized protein</fullName>
    </submittedName>
</protein>
<evidence type="ECO:0000313" key="2">
    <source>
        <dbReference type="Proteomes" id="UP000242864"/>
    </source>
</evidence>
<sequence length="127" mass="13618">MSNQDLFDELEKQGYKLEDIFTKEEIKKYKAEDKLRAGKTQYIVTGEDSATLYLSSAYTKTIAALGAAGISVIAALTGGIPGAAAGGFFGSIAASNVDTSKGIYIKFKSKKNSDGVYVLTPIKWGYQ</sequence>
<evidence type="ECO:0000313" key="1">
    <source>
        <dbReference type="EMBL" id="ARJ52033.1"/>
    </source>
</evidence>
<dbReference type="AlphaFoldDB" id="A0AAC9RTA6"/>
<dbReference type="RefSeq" id="WP_085238467.1">
    <property type="nucleotide sequence ID" value="NZ_CP020773.1"/>
</dbReference>
<reference evidence="1 2" key="1">
    <citation type="submission" date="2017-04" db="EMBL/GenBank/DDBJ databases">
        <authorList>
            <person name="Veseli I.A."/>
            <person name="Tang C."/>
            <person name="Pombert J.-F."/>
        </authorList>
    </citation>
    <scope>NUCLEOTIDE SEQUENCE [LARGE SCALE GENOMIC DNA]</scope>
    <source>
        <strain evidence="1 2">ATCC 700373</strain>
    </source>
</reference>
<dbReference type="EMBL" id="CP020773">
    <property type="protein sequence ID" value="ARJ52033.1"/>
    <property type="molecule type" value="Genomic_DNA"/>
</dbReference>
<keyword evidence="2" id="KW-1185">Reference proteome</keyword>
<organism evidence="1 2">
    <name type="scientific">Staphylococcus lutrae</name>
    <dbReference type="NCBI Taxonomy" id="155085"/>
    <lineage>
        <taxon>Bacteria</taxon>
        <taxon>Bacillati</taxon>
        <taxon>Bacillota</taxon>
        <taxon>Bacilli</taxon>
        <taxon>Bacillales</taxon>
        <taxon>Staphylococcaceae</taxon>
        <taxon>Staphylococcus</taxon>
    </lineage>
</organism>
<name>A0AAC9RTA6_9STAP</name>
<accession>A0AAC9RTA6</accession>
<proteinExistence type="predicted"/>
<dbReference type="Proteomes" id="UP000242864">
    <property type="component" value="Chromosome"/>
</dbReference>
<dbReference type="KEGG" id="slz:B5P37_09865"/>